<keyword evidence="5 10" id="KW-0460">Magnesium</keyword>
<dbReference type="PANTHER" id="PTHR34353:SF2">
    <property type="entry name" value="CRISPR-ASSOCIATED ENDONUCLEASE CAS1 1"/>
    <property type="match status" value="1"/>
</dbReference>
<comment type="cofactor">
    <cofactor evidence="10">
        <name>Mg(2+)</name>
        <dbReference type="ChEBI" id="CHEBI:18420"/>
    </cofactor>
    <cofactor evidence="10">
        <name>Mn(2+)</name>
        <dbReference type="ChEBI" id="CHEBI:29035"/>
    </cofactor>
</comment>
<feature type="binding site" evidence="10">
    <location>
        <position position="217"/>
    </location>
    <ligand>
        <name>Mn(2+)</name>
        <dbReference type="ChEBI" id="CHEBI:29035"/>
    </ligand>
</feature>
<evidence type="ECO:0000256" key="6">
    <source>
        <dbReference type="ARBA" id="ARBA00023118"/>
    </source>
</evidence>
<keyword evidence="6 10" id="KW-0051">Antiviral defense</keyword>
<dbReference type="AlphaFoldDB" id="A0A7X0SAF9"/>
<proteinExistence type="inferred from homology"/>
<gene>
    <name evidence="10 11" type="primary">cas1</name>
    <name evidence="11" type="ORF">H7E68_04740</name>
</gene>
<organism evidence="11 12">
    <name type="scientific">Clostridium gasigenes</name>
    <dbReference type="NCBI Taxonomy" id="94869"/>
    <lineage>
        <taxon>Bacteria</taxon>
        <taxon>Bacillati</taxon>
        <taxon>Bacillota</taxon>
        <taxon>Clostridia</taxon>
        <taxon>Eubacteriales</taxon>
        <taxon>Clostridiaceae</taxon>
        <taxon>Clostridium</taxon>
    </lineage>
</organism>
<dbReference type="EC" id="3.1.-.-" evidence="10"/>
<feature type="binding site" evidence="10">
    <location>
        <position position="146"/>
    </location>
    <ligand>
        <name>Mn(2+)</name>
        <dbReference type="ChEBI" id="CHEBI:29035"/>
    </ligand>
</feature>
<dbReference type="InterPro" id="IPR002729">
    <property type="entry name" value="CRISPR-assoc_Cas1"/>
</dbReference>
<keyword evidence="1 10" id="KW-0540">Nuclease</keyword>
<dbReference type="InterPro" id="IPR042211">
    <property type="entry name" value="CRISPR-assoc_Cas1_N"/>
</dbReference>
<dbReference type="EMBL" id="JACKWY010000002">
    <property type="protein sequence ID" value="MBB6714043.1"/>
    <property type="molecule type" value="Genomic_DNA"/>
</dbReference>
<evidence type="ECO:0000256" key="4">
    <source>
        <dbReference type="ARBA" id="ARBA00022801"/>
    </source>
</evidence>
<evidence type="ECO:0000256" key="8">
    <source>
        <dbReference type="ARBA" id="ARBA00023211"/>
    </source>
</evidence>
<evidence type="ECO:0000256" key="10">
    <source>
        <dbReference type="HAMAP-Rule" id="MF_01470"/>
    </source>
</evidence>
<accession>A0A7X0SAF9</accession>
<dbReference type="GO" id="GO:0003677">
    <property type="term" value="F:DNA binding"/>
    <property type="evidence" value="ECO:0007669"/>
    <property type="project" value="UniProtKB-KW"/>
</dbReference>
<evidence type="ECO:0000313" key="12">
    <source>
        <dbReference type="Proteomes" id="UP000585258"/>
    </source>
</evidence>
<dbReference type="GO" id="GO:0004520">
    <property type="term" value="F:DNA endonuclease activity"/>
    <property type="evidence" value="ECO:0007669"/>
    <property type="project" value="InterPro"/>
</dbReference>
<dbReference type="InterPro" id="IPR019855">
    <property type="entry name" value="CRISPR-assoc_Cas1_NMENI"/>
</dbReference>
<evidence type="ECO:0000256" key="3">
    <source>
        <dbReference type="ARBA" id="ARBA00022759"/>
    </source>
</evidence>
<feature type="binding site" evidence="10">
    <location>
        <position position="202"/>
    </location>
    <ligand>
        <name>Mn(2+)</name>
        <dbReference type="ChEBI" id="CHEBI:29035"/>
    </ligand>
</feature>
<keyword evidence="3 10" id="KW-0255">Endonuclease</keyword>
<evidence type="ECO:0000313" key="11">
    <source>
        <dbReference type="EMBL" id="MBB6714043.1"/>
    </source>
</evidence>
<keyword evidence="8 10" id="KW-0464">Manganese</keyword>
<dbReference type="GO" id="GO:0046872">
    <property type="term" value="F:metal ion binding"/>
    <property type="evidence" value="ECO:0007669"/>
    <property type="project" value="UniProtKB-UniRule"/>
</dbReference>
<evidence type="ECO:0000256" key="1">
    <source>
        <dbReference type="ARBA" id="ARBA00022722"/>
    </source>
</evidence>
<reference evidence="11 12" key="1">
    <citation type="submission" date="2020-08" db="EMBL/GenBank/DDBJ databases">
        <title>Clostridia isolated from Swiss meat.</title>
        <authorList>
            <person name="Wambui J."/>
            <person name="Stevens M.J.A."/>
            <person name="Stephan R."/>
        </authorList>
    </citation>
    <scope>NUCLEOTIDE SEQUENCE [LARGE SCALE GENOMIC DNA]</scope>
    <source>
        <strain evidence="11 12">CM001</strain>
    </source>
</reference>
<dbReference type="NCBIfam" id="TIGR00287">
    <property type="entry name" value="cas1"/>
    <property type="match status" value="1"/>
</dbReference>
<evidence type="ECO:0000256" key="7">
    <source>
        <dbReference type="ARBA" id="ARBA00023125"/>
    </source>
</evidence>
<dbReference type="GO" id="GO:0043571">
    <property type="term" value="P:maintenance of CRISPR repeat elements"/>
    <property type="evidence" value="ECO:0007669"/>
    <property type="project" value="UniProtKB-UniRule"/>
</dbReference>
<dbReference type="RefSeq" id="WP_185163731.1">
    <property type="nucleotide sequence ID" value="NZ_JACKWY010000002.1"/>
</dbReference>
<dbReference type="InterPro" id="IPR042206">
    <property type="entry name" value="CRISPR-assoc_Cas1_C"/>
</dbReference>
<dbReference type="PANTHER" id="PTHR34353">
    <property type="entry name" value="CRISPR-ASSOCIATED ENDONUCLEASE CAS1 1"/>
    <property type="match status" value="1"/>
</dbReference>
<dbReference type="NCBIfam" id="TIGR03639">
    <property type="entry name" value="cas1_NMENI"/>
    <property type="match status" value="1"/>
</dbReference>
<comment type="subunit">
    <text evidence="9 10">Homodimer, forms a heterotetramer with a Cas2 homodimer.</text>
</comment>
<keyword evidence="2 10" id="KW-0479">Metal-binding</keyword>
<dbReference type="Gene3D" id="3.100.10.20">
    <property type="entry name" value="CRISPR-associated endonuclease Cas1, N-terminal domain"/>
    <property type="match status" value="1"/>
</dbReference>
<protein>
    <recommendedName>
        <fullName evidence="10">CRISPR-associated endonuclease Cas1</fullName>
        <ecNumber evidence="10">3.1.-.-</ecNumber>
    </recommendedName>
</protein>
<dbReference type="Proteomes" id="UP000585258">
    <property type="component" value="Unassembled WGS sequence"/>
</dbReference>
<keyword evidence="4 10" id="KW-0378">Hydrolase</keyword>
<dbReference type="GO" id="GO:0051607">
    <property type="term" value="P:defense response to virus"/>
    <property type="evidence" value="ECO:0007669"/>
    <property type="project" value="UniProtKB-UniRule"/>
</dbReference>
<name>A0A7X0SAF9_9CLOT</name>
<evidence type="ECO:0000256" key="2">
    <source>
        <dbReference type="ARBA" id="ARBA00022723"/>
    </source>
</evidence>
<comment type="similarity">
    <text evidence="10">Belongs to the CRISPR-associated endonuclease Cas1 family.</text>
</comment>
<dbReference type="GO" id="GO:0016787">
    <property type="term" value="F:hydrolase activity"/>
    <property type="evidence" value="ECO:0007669"/>
    <property type="project" value="UniProtKB-KW"/>
</dbReference>
<dbReference type="Pfam" id="PF01867">
    <property type="entry name" value="Cas_Cas1"/>
    <property type="match status" value="1"/>
</dbReference>
<sequence length="289" mass="33619">MSWRTVVIAKKSKLTYKNNYLIVRNEDINMVHLSEINTLVIDTTQVSITGILMCELLQRKIKVIFCDERHNPKGEVIPYYGAHNTSKKVLNQINWSSEEKNNVWMKVVEQKILNQSKILKRHEKENSDMLIKYSKDVMPGDITNREGHSAKVYFNSLFGKKFTRDGVDDINSALDYGYSILLSNFNKEVVSNGYITQLGICHRNEFNCFNFSCDLMEPFRPVVDDIVFRNKDFALDRHYKMKLINILNEKVRINEGEYFLSNAIQIYLSSILKALSSGDIEDIIFMDME</sequence>
<comment type="function">
    <text evidence="10">CRISPR (clustered regularly interspaced short palindromic repeat), is an adaptive immune system that provides protection against mobile genetic elements (viruses, transposable elements and conjugative plasmids). CRISPR clusters contain spacers, sequences complementary to antecedent mobile elements, and target invading nucleic acids. CRISPR clusters are transcribed and processed into CRISPR RNA (crRNA). Acts as a dsDNA endonuclease. Involved in the integration of spacer DNA into the CRISPR cassette.</text>
</comment>
<evidence type="ECO:0000256" key="5">
    <source>
        <dbReference type="ARBA" id="ARBA00022842"/>
    </source>
</evidence>
<dbReference type="Gene3D" id="1.20.120.920">
    <property type="entry name" value="CRISPR-associated endonuclease Cas1, C-terminal domain"/>
    <property type="match status" value="1"/>
</dbReference>
<evidence type="ECO:0000256" key="9">
    <source>
        <dbReference type="ARBA" id="ARBA00038592"/>
    </source>
</evidence>
<dbReference type="InterPro" id="IPR050646">
    <property type="entry name" value="Cas1"/>
</dbReference>
<comment type="caution">
    <text evidence="11">The sequence shown here is derived from an EMBL/GenBank/DDBJ whole genome shotgun (WGS) entry which is preliminary data.</text>
</comment>
<dbReference type="HAMAP" id="MF_01470">
    <property type="entry name" value="Cas1"/>
    <property type="match status" value="1"/>
</dbReference>
<keyword evidence="7 10" id="KW-0238">DNA-binding</keyword>